<dbReference type="InterPro" id="IPR036388">
    <property type="entry name" value="WH-like_DNA-bd_sf"/>
</dbReference>
<evidence type="ECO:0000313" key="8">
    <source>
        <dbReference type="Proteomes" id="UP000277896"/>
    </source>
</evidence>
<dbReference type="KEGG" id="lpx:ASU28_03355"/>
<organism evidence="5 8">
    <name type="scientific">Lactiplantibacillus paraplantarum</name>
    <dbReference type="NCBI Taxonomy" id="60520"/>
    <lineage>
        <taxon>Bacteria</taxon>
        <taxon>Bacillati</taxon>
        <taxon>Bacillota</taxon>
        <taxon>Bacilli</taxon>
        <taxon>Lactobacillales</taxon>
        <taxon>Lactobacillaceae</taxon>
        <taxon>Lactiplantibacillus</taxon>
    </lineage>
</organism>
<dbReference type="GO" id="GO:0003677">
    <property type="term" value="F:DNA binding"/>
    <property type="evidence" value="ECO:0007669"/>
    <property type="project" value="UniProtKB-KW"/>
</dbReference>
<keyword evidence="3" id="KW-0804">Transcription</keyword>
<dbReference type="SMART" id="SM00347">
    <property type="entry name" value="HTH_MARR"/>
    <property type="match status" value="1"/>
</dbReference>
<dbReference type="AlphaFoldDB" id="A0A098RA73"/>
<dbReference type="RefSeq" id="WP_021730427.1">
    <property type="nucleotide sequence ID" value="NZ_AVAI01000037.1"/>
</dbReference>
<reference evidence="5 8" key="2">
    <citation type="submission" date="2018-10" db="EMBL/GenBank/DDBJ databases">
        <title>Genome seuquencing of Lactobacillus species.</title>
        <authorList>
            <person name="Baek C."/>
            <person name="Yi H."/>
        </authorList>
    </citation>
    <scope>NUCLEOTIDE SEQUENCE [LARGE SCALE GENOMIC DNA]</scope>
    <source>
        <strain evidence="5 8">DSM 10667</strain>
    </source>
</reference>
<evidence type="ECO:0000313" key="5">
    <source>
        <dbReference type="EMBL" id="AYJ37405.1"/>
    </source>
</evidence>
<dbReference type="SUPFAM" id="SSF46785">
    <property type="entry name" value="Winged helix' DNA-binding domain"/>
    <property type="match status" value="1"/>
</dbReference>
<dbReference type="InterPro" id="IPR036390">
    <property type="entry name" value="WH_DNA-bd_sf"/>
</dbReference>
<dbReference type="EMBL" id="CP032744">
    <property type="protein sequence ID" value="AYJ37405.1"/>
    <property type="molecule type" value="Genomic_DNA"/>
</dbReference>
<dbReference type="eggNOG" id="COG1846">
    <property type="taxonomic scope" value="Bacteria"/>
</dbReference>
<dbReference type="GO" id="GO:0003700">
    <property type="term" value="F:DNA-binding transcription factor activity"/>
    <property type="evidence" value="ECO:0007669"/>
    <property type="project" value="InterPro"/>
</dbReference>
<dbReference type="InterPro" id="IPR052067">
    <property type="entry name" value="Metal_resp_HTH_trans_reg"/>
</dbReference>
<evidence type="ECO:0000313" key="7">
    <source>
        <dbReference type="Proteomes" id="UP000236162"/>
    </source>
</evidence>
<keyword evidence="1" id="KW-0805">Transcription regulation</keyword>
<evidence type="ECO:0000256" key="1">
    <source>
        <dbReference type="ARBA" id="ARBA00023015"/>
    </source>
</evidence>
<dbReference type="Proteomes" id="UP000277896">
    <property type="component" value="Chromosome"/>
</dbReference>
<dbReference type="PANTHER" id="PTHR35790:SF4">
    <property type="entry name" value="HTH-TYPE TRANSCRIPTIONAL REGULATOR PCHR"/>
    <property type="match status" value="1"/>
</dbReference>
<sequence>MTTPLVSQLMTELNQFLTQDSVDDQEKRWAMQQTTDPQLQAALKQLSTTDIKIMAYLGQHGPSRAKSLPAPTGLSQATISRGLTKLARLELATKYRDLTNNKEILVRLTALGEAGAELHTQLDAAIAAKAQAIADDYSDAELTRFVSLMRRIREIKI</sequence>
<keyword evidence="7" id="KW-1185">Reference proteome</keyword>
<evidence type="ECO:0000259" key="4">
    <source>
        <dbReference type="SMART" id="SM00347"/>
    </source>
</evidence>
<dbReference type="PANTHER" id="PTHR35790">
    <property type="entry name" value="HTH-TYPE TRANSCRIPTIONAL REGULATOR PCHR"/>
    <property type="match status" value="1"/>
</dbReference>
<dbReference type="Proteomes" id="UP000236162">
    <property type="component" value="Unassembled WGS sequence"/>
</dbReference>
<reference evidence="6 7" key="1">
    <citation type="submission" date="2017-04" db="EMBL/GenBank/DDBJ databases">
        <title>In vitro and in silico characterization of Lactobacillus paraplantarum D2-1, a starter culture for soymilk fermentation.</title>
        <authorList>
            <person name="Endo A."/>
            <person name="Sasaki F."/>
            <person name="Maeno S."/>
            <person name="Kanesaki Y."/>
            <person name="Kubota E."/>
            <person name="Torres G.A."/>
            <person name="Tomita S."/>
            <person name="Nakagawa J."/>
        </authorList>
    </citation>
    <scope>NUCLEOTIDE SEQUENCE [LARGE SCALE GENOMIC DNA]</scope>
    <source>
        <strain evidence="6 7">D2-1</strain>
    </source>
</reference>
<evidence type="ECO:0000256" key="2">
    <source>
        <dbReference type="ARBA" id="ARBA00023125"/>
    </source>
</evidence>
<dbReference type="InterPro" id="IPR000835">
    <property type="entry name" value="HTH_MarR-typ"/>
</dbReference>
<evidence type="ECO:0000313" key="6">
    <source>
        <dbReference type="EMBL" id="GBF01145.1"/>
    </source>
</evidence>
<accession>A0A098RA73</accession>
<proteinExistence type="predicted"/>
<protein>
    <submittedName>
        <fullName evidence="5">MarR family transcriptional regulator</fullName>
    </submittedName>
</protein>
<dbReference type="Gene3D" id="1.10.10.10">
    <property type="entry name" value="Winged helix-like DNA-binding domain superfamily/Winged helix DNA-binding domain"/>
    <property type="match status" value="1"/>
</dbReference>
<gene>
    <name evidence="6" type="primary">marR_6</name>
    <name evidence="5" type="ORF">LP667_00530</name>
    <name evidence="6" type="ORF">LPPLD21_00649</name>
</gene>
<keyword evidence="2" id="KW-0238">DNA-binding</keyword>
<dbReference type="EMBL" id="BDOR01000002">
    <property type="protein sequence ID" value="GBF01145.1"/>
    <property type="molecule type" value="Genomic_DNA"/>
</dbReference>
<feature type="domain" description="HTH marR-type" evidence="4">
    <location>
        <begin position="41"/>
        <end position="142"/>
    </location>
</feature>
<evidence type="ECO:0000256" key="3">
    <source>
        <dbReference type="ARBA" id="ARBA00023163"/>
    </source>
</evidence>
<name>A0A098RA73_9LACO</name>